<evidence type="ECO:0000313" key="2">
    <source>
        <dbReference type="Proteomes" id="UP001151760"/>
    </source>
</evidence>
<evidence type="ECO:0000313" key="1">
    <source>
        <dbReference type="EMBL" id="GJT05028.1"/>
    </source>
</evidence>
<sequence>MVEKRMRELGLMKWLNQGCGGSLVGNEGNIKYKYKDITLCKRMRVGILRMRFGDYLVKAYVSEGLKMKMKNMKIRMKSKD</sequence>
<keyword evidence="2" id="KW-1185">Reference proteome</keyword>
<dbReference type="EMBL" id="BQNB010012554">
    <property type="protein sequence ID" value="GJT05028.1"/>
    <property type="molecule type" value="Genomic_DNA"/>
</dbReference>
<comment type="caution">
    <text evidence="1">The sequence shown here is derived from an EMBL/GenBank/DDBJ whole genome shotgun (WGS) entry which is preliminary data.</text>
</comment>
<reference evidence="1" key="1">
    <citation type="journal article" date="2022" name="Int. J. Mol. Sci.">
        <title>Draft Genome of Tanacetum Coccineum: Genomic Comparison of Closely Related Tanacetum-Family Plants.</title>
        <authorList>
            <person name="Yamashiro T."/>
            <person name="Shiraishi A."/>
            <person name="Nakayama K."/>
            <person name="Satake H."/>
        </authorList>
    </citation>
    <scope>NUCLEOTIDE SEQUENCE</scope>
</reference>
<dbReference type="Proteomes" id="UP001151760">
    <property type="component" value="Unassembled WGS sequence"/>
</dbReference>
<proteinExistence type="predicted"/>
<organism evidence="1 2">
    <name type="scientific">Tanacetum coccineum</name>
    <dbReference type="NCBI Taxonomy" id="301880"/>
    <lineage>
        <taxon>Eukaryota</taxon>
        <taxon>Viridiplantae</taxon>
        <taxon>Streptophyta</taxon>
        <taxon>Embryophyta</taxon>
        <taxon>Tracheophyta</taxon>
        <taxon>Spermatophyta</taxon>
        <taxon>Magnoliopsida</taxon>
        <taxon>eudicotyledons</taxon>
        <taxon>Gunneridae</taxon>
        <taxon>Pentapetalae</taxon>
        <taxon>asterids</taxon>
        <taxon>campanulids</taxon>
        <taxon>Asterales</taxon>
        <taxon>Asteraceae</taxon>
        <taxon>Asteroideae</taxon>
        <taxon>Anthemideae</taxon>
        <taxon>Anthemidinae</taxon>
        <taxon>Tanacetum</taxon>
    </lineage>
</organism>
<accession>A0ABQ5AUW7</accession>
<name>A0ABQ5AUW7_9ASTR</name>
<gene>
    <name evidence="1" type="ORF">Tco_0839490</name>
</gene>
<reference evidence="1" key="2">
    <citation type="submission" date="2022-01" db="EMBL/GenBank/DDBJ databases">
        <authorList>
            <person name="Yamashiro T."/>
            <person name="Shiraishi A."/>
            <person name="Satake H."/>
            <person name="Nakayama K."/>
        </authorList>
    </citation>
    <scope>NUCLEOTIDE SEQUENCE</scope>
</reference>
<protein>
    <submittedName>
        <fullName evidence="1">Uncharacterized protein</fullName>
    </submittedName>
</protein>